<evidence type="ECO:0000259" key="8">
    <source>
        <dbReference type="Pfam" id="PF21981"/>
    </source>
</evidence>
<dbReference type="Pfam" id="PF02631">
    <property type="entry name" value="RecX_HTH2"/>
    <property type="match status" value="1"/>
</dbReference>
<reference evidence="10 11" key="1">
    <citation type="submission" date="2015-05" db="EMBL/GenBank/DDBJ databases">
        <title>Genome sequencing and analysis of members of genus Stenotrophomonas.</title>
        <authorList>
            <person name="Patil P.P."/>
            <person name="Midha S."/>
            <person name="Patil P.B."/>
        </authorList>
    </citation>
    <scope>NUCLEOTIDE SEQUENCE [LARGE SCALE GENOMIC DNA]</scope>
    <source>
        <strain evidence="10 11">DSM 24757</strain>
    </source>
</reference>
<feature type="domain" description="RecX first three-helical" evidence="9">
    <location>
        <begin position="23"/>
        <end position="60"/>
    </location>
</feature>
<feature type="region of interest" description="Disordered" evidence="6">
    <location>
        <begin position="1"/>
        <end position="20"/>
    </location>
</feature>
<evidence type="ECO:0000256" key="3">
    <source>
        <dbReference type="ARBA" id="ARBA00018111"/>
    </source>
</evidence>
<dbReference type="InterPro" id="IPR053924">
    <property type="entry name" value="RecX_HTH_2nd"/>
</dbReference>
<keyword evidence="11" id="KW-1185">Reference proteome</keyword>
<keyword evidence="4 5" id="KW-0963">Cytoplasm</keyword>
<organism evidence="10 11">
    <name type="scientific">Stenotrophomonas ginsengisoli</name>
    <dbReference type="NCBI Taxonomy" id="336566"/>
    <lineage>
        <taxon>Bacteria</taxon>
        <taxon>Pseudomonadati</taxon>
        <taxon>Pseudomonadota</taxon>
        <taxon>Gammaproteobacteria</taxon>
        <taxon>Lysobacterales</taxon>
        <taxon>Lysobacteraceae</taxon>
        <taxon>Stenotrophomonas</taxon>
    </lineage>
</organism>
<dbReference type="GO" id="GO:0005737">
    <property type="term" value="C:cytoplasm"/>
    <property type="evidence" value="ECO:0007669"/>
    <property type="project" value="UniProtKB-SubCell"/>
</dbReference>
<dbReference type="Pfam" id="PF21981">
    <property type="entry name" value="RecX_HTH3"/>
    <property type="match status" value="1"/>
</dbReference>
<dbReference type="GO" id="GO:0006282">
    <property type="term" value="P:regulation of DNA repair"/>
    <property type="evidence" value="ECO:0007669"/>
    <property type="project" value="UniProtKB-UniRule"/>
</dbReference>
<accession>A0A0R0DI91</accession>
<comment type="function">
    <text evidence="5">Modulates RecA activity.</text>
</comment>
<evidence type="ECO:0000256" key="5">
    <source>
        <dbReference type="HAMAP-Rule" id="MF_01114"/>
    </source>
</evidence>
<dbReference type="HAMAP" id="MF_01114">
    <property type="entry name" value="RecX"/>
    <property type="match status" value="1"/>
</dbReference>
<dbReference type="AlphaFoldDB" id="A0A0R0DI91"/>
<dbReference type="Gene3D" id="1.10.10.10">
    <property type="entry name" value="Winged helix-like DNA-binding domain superfamily/Winged helix DNA-binding domain"/>
    <property type="match status" value="3"/>
</dbReference>
<evidence type="ECO:0000313" key="11">
    <source>
        <dbReference type="Proteomes" id="UP000050956"/>
    </source>
</evidence>
<dbReference type="NCBIfam" id="NF001054">
    <property type="entry name" value="PRK00117.2-1"/>
    <property type="match status" value="1"/>
</dbReference>
<feature type="domain" description="RecX third three-helical" evidence="8">
    <location>
        <begin position="116"/>
        <end position="157"/>
    </location>
</feature>
<dbReference type="PANTHER" id="PTHR33602:SF1">
    <property type="entry name" value="REGULATORY PROTEIN RECX FAMILY PROTEIN"/>
    <property type="match status" value="1"/>
</dbReference>
<dbReference type="PATRIC" id="fig|336566.3.peg.783"/>
<comment type="caution">
    <text evidence="10">The sequence shown here is derived from an EMBL/GenBank/DDBJ whole genome shotgun (WGS) entry which is preliminary data.</text>
</comment>
<gene>
    <name evidence="5" type="primary">recX</name>
    <name evidence="10" type="ORF">ABB30_07200</name>
</gene>
<sequence length="168" mass="19131">MFDEQDPPTPKRRGRRVEQTPIQRALGLLVRREHSRNELTRKLTARGIEREDAEAAVDKLAQAGWQDEERFAHSLVRNRAAAGYGPLHIRAELGMHRLPEELVRQAMDDYDGDWADNARDLVRRRFAGGLDDPTRRRKAADLLARRGFGGDLVGQVLRGTGQDWDDQA</sequence>
<proteinExistence type="inferred from homology"/>
<comment type="subcellular location">
    <subcellularLocation>
        <location evidence="1 5">Cytoplasm</location>
    </subcellularLocation>
</comment>
<dbReference type="Proteomes" id="UP000050956">
    <property type="component" value="Unassembled WGS sequence"/>
</dbReference>
<evidence type="ECO:0000256" key="2">
    <source>
        <dbReference type="ARBA" id="ARBA00009695"/>
    </source>
</evidence>
<dbReference type="EMBL" id="LDJM01000017">
    <property type="protein sequence ID" value="KRG77604.1"/>
    <property type="molecule type" value="Genomic_DNA"/>
</dbReference>
<dbReference type="InterPro" id="IPR053926">
    <property type="entry name" value="RecX_HTH_1st"/>
</dbReference>
<evidence type="ECO:0000313" key="10">
    <source>
        <dbReference type="EMBL" id="KRG77604.1"/>
    </source>
</evidence>
<evidence type="ECO:0000256" key="4">
    <source>
        <dbReference type="ARBA" id="ARBA00022490"/>
    </source>
</evidence>
<evidence type="ECO:0000259" key="9">
    <source>
        <dbReference type="Pfam" id="PF21982"/>
    </source>
</evidence>
<dbReference type="RefSeq" id="WP_057637626.1">
    <property type="nucleotide sequence ID" value="NZ_LDJM01000017.1"/>
</dbReference>
<comment type="similarity">
    <text evidence="2 5">Belongs to the RecX family.</text>
</comment>
<evidence type="ECO:0000256" key="6">
    <source>
        <dbReference type="SAM" id="MobiDB-lite"/>
    </source>
</evidence>
<dbReference type="InterPro" id="IPR003783">
    <property type="entry name" value="Regulatory_RecX"/>
</dbReference>
<protein>
    <recommendedName>
        <fullName evidence="3 5">Regulatory protein RecX</fullName>
    </recommendedName>
</protein>
<dbReference type="Pfam" id="PF21982">
    <property type="entry name" value="RecX_HTH1"/>
    <property type="match status" value="1"/>
</dbReference>
<name>A0A0R0DI91_9GAMM</name>
<dbReference type="STRING" id="336566.ABB30_07200"/>
<evidence type="ECO:0000259" key="7">
    <source>
        <dbReference type="Pfam" id="PF02631"/>
    </source>
</evidence>
<evidence type="ECO:0000256" key="1">
    <source>
        <dbReference type="ARBA" id="ARBA00004496"/>
    </source>
</evidence>
<dbReference type="InterPro" id="IPR053925">
    <property type="entry name" value="RecX_HTH_3rd"/>
</dbReference>
<dbReference type="InterPro" id="IPR036388">
    <property type="entry name" value="WH-like_DNA-bd_sf"/>
</dbReference>
<dbReference type="OrthoDB" id="7066780at2"/>
<dbReference type="PANTHER" id="PTHR33602">
    <property type="entry name" value="REGULATORY PROTEIN RECX FAMILY PROTEIN"/>
    <property type="match status" value="1"/>
</dbReference>
<feature type="domain" description="RecX second three-helical" evidence="7">
    <location>
        <begin position="67"/>
        <end position="107"/>
    </location>
</feature>